<dbReference type="PRINTS" id="PR01438">
    <property type="entry name" value="UNVRSLSTRESS"/>
</dbReference>
<dbReference type="Gene3D" id="3.40.50.620">
    <property type="entry name" value="HUPs"/>
    <property type="match status" value="1"/>
</dbReference>
<evidence type="ECO:0000256" key="1">
    <source>
        <dbReference type="ARBA" id="ARBA00008791"/>
    </source>
</evidence>
<protein>
    <submittedName>
        <fullName evidence="4">Universal stress protein</fullName>
    </submittedName>
</protein>
<dbReference type="Proteomes" id="UP000518300">
    <property type="component" value="Unassembled WGS sequence"/>
</dbReference>
<dbReference type="AlphaFoldDB" id="A0A848M2E4"/>
<dbReference type="Pfam" id="PF00582">
    <property type="entry name" value="Usp"/>
    <property type="match status" value="1"/>
</dbReference>
<dbReference type="InterPro" id="IPR014729">
    <property type="entry name" value="Rossmann-like_a/b/a_fold"/>
</dbReference>
<dbReference type="InterPro" id="IPR006015">
    <property type="entry name" value="Universal_stress_UspA"/>
</dbReference>
<name>A0A848M2E4_9BACT</name>
<evidence type="ECO:0000259" key="3">
    <source>
        <dbReference type="Pfam" id="PF00582"/>
    </source>
</evidence>
<accession>A0A848M2E4</accession>
<sequence length="160" mass="17238">MRRILVAVDETEASRDAARMAVEYAERLGARLTFVHVLPPDSSLEVPEFAAFERACEARAAQLLEEACQLTGIPRPQVDTQVRHGDPVEVLCTAARAEDVDLVMTGTRERGALARALLGSVAMRLVSQCPKPVLVVPHRNAPAASHAPEEAPARVEPAVS</sequence>
<proteinExistence type="inferred from homology"/>
<dbReference type="RefSeq" id="WP_169352678.1">
    <property type="nucleotide sequence ID" value="NZ_JABBJJ010000706.1"/>
</dbReference>
<dbReference type="PANTHER" id="PTHR46268:SF6">
    <property type="entry name" value="UNIVERSAL STRESS PROTEIN UP12"/>
    <property type="match status" value="1"/>
</dbReference>
<evidence type="ECO:0000313" key="5">
    <source>
        <dbReference type="Proteomes" id="UP000518300"/>
    </source>
</evidence>
<feature type="region of interest" description="Disordered" evidence="2">
    <location>
        <begin position="140"/>
        <end position="160"/>
    </location>
</feature>
<reference evidence="4 5" key="1">
    <citation type="submission" date="2020-04" db="EMBL/GenBank/DDBJ databases">
        <title>Draft genome of Pyxidicoccus fallax type strain.</title>
        <authorList>
            <person name="Whitworth D.E."/>
        </authorList>
    </citation>
    <scope>NUCLEOTIDE SEQUENCE [LARGE SCALE GENOMIC DNA]</scope>
    <source>
        <strain evidence="4 5">DSM 14698</strain>
    </source>
</reference>
<gene>
    <name evidence="4" type="ORF">HG543_53665</name>
</gene>
<feature type="domain" description="UspA" evidence="3">
    <location>
        <begin position="1"/>
        <end position="137"/>
    </location>
</feature>
<dbReference type="PANTHER" id="PTHR46268">
    <property type="entry name" value="STRESS RESPONSE PROTEIN NHAX"/>
    <property type="match status" value="1"/>
</dbReference>
<dbReference type="SUPFAM" id="SSF52402">
    <property type="entry name" value="Adenine nucleotide alpha hydrolases-like"/>
    <property type="match status" value="1"/>
</dbReference>
<comment type="similarity">
    <text evidence="1">Belongs to the universal stress protein A family.</text>
</comment>
<dbReference type="EMBL" id="JABBJJ010000706">
    <property type="protein sequence ID" value="NMO23643.1"/>
    <property type="molecule type" value="Genomic_DNA"/>
</dbReference>
<evidence type="ECO:0000313" key="4">
    <source>
        <dbReference type="EMBL" id="NMO23643.1"/>
    </source>
</evidence>
<dbReference type="CDD" id="cd00293">
    <property type="entry name" value="USP-like"/>
    <property type="match status" value="1"/>
</dbReference>
<comment type="caution">
    <text evidence="4">The sequence shown here is derived from an EMBL/GenBank/DDBJ whole genome shotgun (WGS) entry which is preliminary data.</text>
</comment>
<organism evidence="4 5">
    <name type="scientific">Pyxidicoccus fallax</name>
    <dbReference type="NCBI Taxonomy" id="394095"/>
    <lineage>
        <taxon>Bacteria</taxon>
        <taxon>Pseudomonadati</taxon>
        <taxon>Myxococcota</taxon>
        <taxon>Myxococcia</taxon>
        <taxon>Myxococcales</taxon>
        <taxon>Cystobacterineae</taxon>
        <taxon>Myxococcaceae</taxon>
        <taxon>Pyxidicoccus</taxon>
    </lineage>
</organism>
<dbReference type="InterPro" id="IPR006016">
    <property type="entry name" value="UspA"/>
</dbReference>
<keyword evidence="5" id="KW-1185">Reference proteome</keyword>
<evidence type="ECO:0000256" key="2">
    <source>
        <dbReference type="SAM" id="MobiDB-lite"/>
    </source>
</evidence>